<keyword evidence="1" id="KW-0863">Zinc-finger</keyword>
<evidence type="ECO:0000313" key="5">
    <source>
        <dbReference type="Proteomes" id="UP001055439"/>
    </source>
</evidence>
<feature type="domain" description="RING-type" evidence="3">
    <location>
        <begin position="113"/>
        <end position="157"/>
    </location>
</feature>
<evidence type="ECO:0000259" key="3">
    <source>
        <dbReference type="PROSITE" id="PS50089"/>
    </source>
</evidence>
<keyword evidence="5" id="KW-1185">Reference proteome</keyword>
<evidence type="ECO:0000313" key="4">
    <source>
        <dbReference type="EMBL" id="URD94300.1"/>
    </source>
</evidence>
<dbReference type="PANTHER" id="PTHR47662:SF1">
    <property type="entry name" value="RING-TYPE DOMAIN-CONTAINING PROTEIN"/>
    <property type="match status" value="1"/>
</dbReference>
<gene>
    <name evidence="4" type="ORF">MUK42_33010</name>
</gene>
<dbReference type="Gene3D" id="3.30.40.10">
    <property type="entry name" value="Zinc/RING finger domain, C3HC4 (zinc finger)"/>
    <property type="match status" value="1"/>
</dbReference>
<dbReference type="EMBL" id="CP097505">
    <property type="protein sequence ID" value="URD94300.1"/>
    <property type="molecule type" value="Genomic_DNA"/>
</dbReference>
<dbReference type="AlphaFoldDB" id="A0A9E7FCV5"/>
<sequence>MRSSPFSHSTNSPIYVCIYSAHSCTLPSSPSRDGSLELSPRRFRRFPPPRHPSRRRRFPRLPPVASSSPPPVVGTRCDPEPSVGSGLADHLLSNRAFPFYHPEERGVGRRPACALCLCGLADGDRVRRLSSRHIFHGECLDDGWFLHQLTLACPLCRSGDPRRRRAPDRGPARRPALSIY</sequence>
<protein>
    <submittedName>
        <fullName evidence="4">Zinc finger, C3HC4 type (RING finger)</fullName>
    </submittedName>
</protein>
<dbReference type="GO" id="GO:0008270">
    <property type="term" value="F:zinc ion binding"/>
    <property type="evidence" value="ECO:0007669"/>
    <property type="project" value="UniProtKB-KW"/>
</dbReference>
<organism evidence="4 5">
    <name type="scientific">Musa troglodytarum</name>
    <name type="common">fe'i banana</name>
    <dbReference type="NCBI Taxonomy" id="320322"/>
    <lineage>
        <taxon>Eukaryota</taxon>
        <taxon>Viridiplantae</taxon>
        <taxon>Streptophyta</taxon>
        <taxon>Embryophyta</taxon>
        <taxon>Tracheophyta</taxon>
        <taxon>Spermatophyta</taxon>
        <taxon>Magnoliopsida</taxon>
        <taxon>Liliopsida</taxon>
        <taxon>Zingiberales</taxon>
        <taxon>Musaceae</taxon>
        <taxon>Musa</taxon>
    </lineage>
</organism>
<dbReference type="SMART" id="SM00184">
    <property type="entry name" value="RING"/>
    <property type="match status" value="1"/>
</dbReference>
<dbReference type="SUPFAM" id="SSF57850">
    <property type="entry name" value="RING/U-box"/>
    <property type="match status" value="1"/>
</dbReference>
<keyword evidence="1" id="KW-0479">Metal-binding</keyword>
<dbReference type="Proteomes" id="UP001055439">
    <property type="component" value="Chromosome 3"/>
</dbReference>
<dbReference type="PROSITE" id="PS50089">
    <property type="entry name" value="ZF_RING_2"/>
    <property type="match status" value="1"/>
</dbReference>
<keyword evidence="1" id="KW-0862">Zinc</keyword>
<evidence type="ECO:0000256" key="1">
    <source>
        <dbReference type="PROSITE-ProRule" id="PRU00175"/>
    </source>
</evidence>
<dbReference type="InterPro" id="IPR013083">
    <property type="entry name" value="Znf_RING/FYVE/PHD"/>
</dbReference>
<reference evidence="4" key="1">
    <citation type="submission" date="2022-05" db="EMBL/GenBank/DDBJ databases">
        <title>The Musa troglodytarum L. genome provides insights into the mechanism of non-climacteric behaviour and enrichment of carotenoids.</title>
        <authorList>
            <person name="Wang J."/>
        </authorList>
    </citation>
    <scope>NUCLEOTIDE SEQUENCE</scope>
    <source>
        <tissue evidence="4">Leaf</tissue>
    </source>
</reference>
<proteinExistence type="predicted"/>
<dbReference type="InterPro" id="IPR001841">
    <property type="entry name" value="Znf_RING"/>
</dbReference>
<dbReference type="Pfam" id="PF13639">
    <property type="entry name" value="zf-RING_2"/>
    <property type="match status" value="1"/>
</dbReference>
<feature type="compositionally biased region" description="Basic residues" evidence="2">
    <location>
        <begin position="41"/>
        <end position="59"/>
    </location>
</feature>
<accession>A0A9E7FCV5</accession>
<feature type="region of interest" description="Disordered" evidence="2">
    <location>
        <begin position="161"/>
        <end position="180"/>
    </location>
</feature>
<evidence type="ECO:0000256" key="2">
    <source>
        <dbReference type="SAM" id="MobiDB-lite"/>
    </source>
</evidence>
<dbReference type="PANTHER" id="PTHR47662">
    <property type="entry name" value="RING-TYPE DOMAIN-CONTAINING PROTEIN"/>
    <property type="match status" value="1"/>
</dbReference>
<dbReference type="OrthoDB" id="8062037at2759"/>
<name>A0A9E7FCV5_9LILI</name>
<feature type="region of interest" description="Disordered" evidence="2">
    <location>
        <begin position="27"/>
        <end position="80"/>
    </location>
</feature>